<dbReference type="Proteomes" id="UP000827976">
    <property type="component" value="Chromosome 3"/>
</dbReference>
<keyword evidence="2" id="KW-1185">Reference proteome</keyword>
<name>A0ACB7WMF1_DIOAL</name>
<proteinExistence type="predicted"/>
<accession>A0ACB7WMF1</accession>
<organism evidence="1 2">
    <name type="scientific">Dioscorea alata</name>
    <name type="common">Purple yam</name>
    <dbReference type="NCBI Taxonomy" id="55571"/>
    <lineage>
        <taxon>Eukaryota</taxon>
        <taxon>Viridiplantae</taxon>
        <taxon>Streptophyta</taxon>
        <taxon>Embryophyta</taxon>
        <taxon>Tracheophyta</taxon>
        <taxon>Spermatophyta</taxon>
        <taxon>Magnoliopsida</taxon>
        <taxon>Liliopsida</taxon>
        <taxon>Dioscoreales</taxon>
        <taxon>Dioscoreaceae</taxon>
        <taxon>Dioscorea</taxon>
    </lineage>
</organism>
<reference evidence="2" key="1">
    <citation type="journal article" date="2022" name="Nat. Commun.">
        <title>Chromosome evolution and the genetic basis of agronomically important traits in greater yam.</title>
        <authorList>
            <person name="Bredeson J.V."/>
            <person name="Lyons J.B."/>
            <person name="Oniyinde I.O."/>
            <person name="Okereke N.R."/>
            <person name="Kolade O."/>
            <person name="Nnabue I."/>
            <person name="Nwadili C.O."/>
            <person name="Hribova E."/>
            <person name="Parker M."/>
            <person name="Nwogha J."/>
            <person name="Shu S."/>
            <person name="Carlson J."/>
            <person name="Kariba R."/>
            <person name="Muthemba S."/>
            <person name="Knop K."/>
            <person name="Barton G.J."/>
            <person name="Sherwood A.V."/>
            <person name="Lopez-Montes A."/>
            <person name="Asiedu R."/>
            <person name="Jamnadass R."/>
            <person name="Muchugi A."/>
            <person name="Goodstein D."/>
            <person name="Egesi C.N."/>
            <person name="Featherston J."/>
            <person name="Asfaw A."/>
            <person name="Simpson G.G."/>
            <person name="Dolezel J."/>
            <person name="Hendre P.S."/>
            <person name="Van Deynze A."/>
            <person name="Kumar P.L."/>
            <person name="Obidiegwu J.E."/>
            <person name="Bhattacharjee R."/>
            <person name="Rokhsar D.S."/>
        </authorList>
    </citation>
    <scope>NUCLEOTIDE SEQUENCE [LARGE SCALE GENOMIC DNA]</scope>
    <source>
        <strain evidence="2">cv. TDa95/00328</strain>
    </source>
</reference>
<gene>
    <name evidence="1" type="ORF">IHE45_03G082500</name>
</gene>
<dbReference type="EMBL" id="CM037013">
    <property type="protein sequence ID" value="KAH7689222.1"/>
    <property type="molecule type" value="Genomic_DNA"/>
</dbReference>
<comment type="caution">
    <text evidence="1">The sequence shown here is derived from an EMBL/GenBank/DDBJ whole genome shotgun (WGS) entry which is preliminary data.</text>
</comment>
<evidence type="ECO:0000313" key="2">
    <source>
        <dbReference type="Proteomes" id="UP000827976"/>
    </source>
</evidence>
<evidence type="ECO:0000313" key="1">
    <source>
        <dbReference type="EMBL" id="KAH7689222.1"/>
    </source>
</evidence>
<sequence>MCPQTLPSQFHNLINLEILRLKQLDTFDPEELDYHVNRERGFTVAQLRNMNELRGGLSILGMENIANKNEAMKAKLKEKLHVKKLRLCSTYTVDGCEHDGQEEVLEGLEPHSNLEELEIEGFMGSRPPSWLMKLQKLSRIYLNNCRNLARLPAAVGLLHSLEELRLHDIENLAIECESCHDPDSKMFPSLLWLDLYKSTVSFKGMSTSSSSLTTPVQRKLFPRLQSLSVNECDGVNGFPWPTCSALKHLEIRNSPGLDDQLPECLHGLSSLTQLQLSGSNIKTFSAEAMATLHALDEICFEDCNELLSVEGLQVPPHSGKIGYF</sequence>
<protein>
    <submittedName>
        <fullName evidence="1">RNI-like protein</fullName>
    </submittedName>
</protein>